<sequence length="99" mass="11383">MPETTKNYHRIPVGSKGPGAKIRTISIGKGIKALYDAKNKKIITYLFDVKKYTMKEAREWVKKHKSSSAMLQIVENLSLQKGWDELYRESKIETINALK</sequence>
<name>A0A0F9J7A0_9ZZZZ</name>
<accession>A0A0F9J7A0</accession>
<protein>
    <submittedName>
        <fullName evidence="1">Uncharacterized protein</fullName>
    </submittedName>
</protein>
<comment type="caution">
    <text evidence="1">The sequence shown here is derived from an EMBL/GenBank/DDBJ whole genome shotgun (WGS) entry which is preliminary data.</text>
</comment>
<dbReference type="EMBL" id="LAZR01012151">
    <property type="protein sequence ID" value="KKM31916.1"/>
    <property type="molecule type" value="Genomic_DNA"/>
</dbReference>
<reference evidence="1" key="1">
    <citation type="journal article" date="2015" name="Nature">
        <title>Complex archaea that bridge the gap between prokaryotes and eukaryotes.</title>
        <authorList>
            <person name="Spang A."/>
            <person name="Saw J.H."/>
            <person name="Jorgensen S.L."/>
            <person name="Zaremba-Niedzwiedzka K."/>
            <person name="Martijn J."/>
            <person name="Lind A.E."/>
            <person name="van Eijk R."/>
            <person name="Schleper C."/>
            <person name="Guy L."/>
            <person name="Ettema T.J."/>
        </authorList>
    </citation>
    <scope>NUCLEOTIDE SEQUENCE</scope>
</reference>
<gene>
    <name evidence="1" type="ORF">LCGC14_1565950</name>
</gene>
<proteinExistence type="predicted"/>
<organism evidence="1">
    <name type="scientific">marine sediment metagenome</name>
    <dbReference type="NCBI Taxonomy" id="412755"/>
    <lineage>
        <taxon>unclassified sequences</taxon>
        <taxon>metagenomes</taxon>
        <taxon>ecological metagenomes</taxon>
    </lineage>
</organism>
<evidence type="ECO:0000313" key="1">
    <source>
        <dbReference type="EMBL" id="KKM31916.1"/>
    </source>
</evidence>
<dbReference type="AlphaFoldDB" id="A0A0F9J7A0"/>